<comment type="caution">
    <text evidence="2">The sequence shown here is derived from an EMBL/GenBank/DDBJ whole genome shotgun (WGS) entry which is preliminary data.</text>
</comment>
<keyword evidence="1" id="KW-0732">Signal</keyword>
<reference evidence="2 3" key="1">
    <citation type="submission" date="2019-03" db="EMBL/GenBank/DDBJ databases">
        <title>Genomic Encyclopedia of Type Strains, Phase IV (KMG-IV): sequencing the most valuable type-strain genomes for metagenomic binning, comparative biology and taxonomic classification.</title>
        <authorList>
            <person name="Goeker M."/>
        </authorList>
    </citation>
    <scope>NUCLEOTIDE SEQUENCE [LARGE SCALE GENOMIC DNA]</scope>
    <source>
        <strain evidence="2 3">DSM 19605</strain>
    </source>
</reference>
<evidence type="ECO:0000313" key="2">
    <source>
        <dbReference type="EMBL" id="TDQ44450.1"/>
    </source>
</evidence>
<proteinExistence type="predicted"/>
<gene>
    <name evidence="2" type="ORF">DFR43_103194</name>
</gene>
<sequence length="129" mass="13797">MPLSPAQRRLTAWFALWSMVLGTLLPAVAQAAWRGQDRADWIEICTTTGMVWVQAEGADHDEDAPGAVSVGMSCPWCLTPHGGPGLPAADHSLWLPRIALAQHAPPFAHAAPAERAWRSAHPRGPPAQA</sequence>
<name>A0A4R6UCL9_9BURK</name>
<dbReference type="Proteomes" id="UP000295510">
    <property type="component" value="Unassembled WGS sequence"/>
</dbReference>
<organism evidence="2 3">
    <name type="scientific">Tepidicella xavieri</name>
    <dbReference type="NCBI Taxonomy" id="360241"/>
    <lineage>
        <taxon>Bacteria</taxon>
        <taxon>Pseudomonadati</taxon>
        <taxon>Pseudomonadota</taxon>
        <taxon>Betaproteobacteria</taxon>
        <taxon>Burkholderiales</taxon>
        <taxon>Tepidicella</taxon>
    </lineage>
</organism>
<dbReference type="AlphaFoldDB" id="A0A4R6UCL9"/>
<feature type="chain" id="PRO_5020269965" evidence="1">
    <location>
        <begin position="32"/>
        <end position="129"/>
    </location>
</feature>
<dbReference type="EMBL" id="SNYL01000003">
    <property type="protein sequence ID" value="TDQ44450.1"/>
    <property type="molecule type" value="Genomic_DNA"/>
</dbReference>
<dbReference type="InterPro" id="IPR021333">
    <property type="entry name" value="DUF2946"/>
</dbReference>
<evidence type="ECO:0000256" key="1">
    <source>
        <dbReference type="SAM" id="SignalP"/>
    </source>
</evidence>
<dbReference type="OrthoDB" id="8856151at2"/>
<protein>
    <submittedName>
        <fullName evidence="2">DUF2946 family protein</fullName>
    </submittedName>
</protein>
<dbReference type="Pfam" id="PF11162">
    <property type="entry name" value="DUF2946"/>
    <property type="match status" value="1"/>
</dbReference>
<accession>A0A4R6UCL9</accession>
<dbReference type="RefSeq" id="WP_133596046.1">
    <property type="nucleotide sequence ID" value="NZ_SNYL01000003.1"/>
</dbReference>
<evidence type="ECO:0000313" key="3">
    <source>
        <dbReference type="Proteomes" id="UP000295510"/>
    </source>
</evidence>
<keyword evidence="3" id="KW-1185">Reference proteome</keyword>
<feature type="signal peptide" evidence="1">
    <location>
        <begin position="1"/>
        <end position="31"/>
    </location>
</feature>